<evidence type="ECO:0000256" key="1">
    <source>
        <dbReference type="SAM" id="Phobius"/>
    </source>
</evidence>
<dbReference type="EMBL" id="MHCP01000028">
    <property type="protein sequence ID" value="OGY23187.1"/>
    <property type="molecule type" value="Genomic_DNA"/>
</dbReference>
<keyword evidence="1" id="KW-0812">Transmembrane</keyword>
<accession>A0A1G1W767</accession>
<keyword evidence="1" id="KW-0472">Membrane</keyword>
<name>A0A1G1W767_9BACT</name>
<proteinExistence type="predicted"/>
<dbReference type="STRING" id="1802593.A2172_02300"/>
<protein>
    <recommendedName>
        <fullName evidence="4">DUF4760 domain-containing protein</fullName>
    </recommendedName>
</protein>
<dbReference type="Proteomes" id="UP000176631">
    <property type="component" value="Unassembled WGS sequence"/>
</dbReference>
<feature type="transmembrane region" description="Helical" evidence="1">
    <location>
        <begin position="6"/>
        <end position="27"/>
    </location>
</feature>
<gene>
    <name evidence="2" type="ORF">A2172_02300</name>
</gene>
<evidence type="ECO:0000313" key="3">
    <source>
        <dbReference type="Proteomes" id="UP000176631"/>
    </source>
</evidence>
<keyword evidence="1" id="KW-1133">Transmembrane helix</keyword>
<comment type="caution">
    <text evidence="2">The sequence shown here is derived from an EMBL/GenBank/DDBJ whole genome shotgun (WGS) entry which is preliminary data.</text>
</comment>
<sequence length="170" mass="20326">MNFWTQATSTFVGAILAFIFSLTLFYLTERWRKNMNENDLLVSLKKEFEFNIEFLKAYKEDFDKMLRQIAADDKNIFTIFKFNKLQRLFISEAFQRGLLYKFLNSGEITDMDSMLNFFTYTTDNMAWNTLNGYKEGRIAKQVALSQFEWDNDQIKKYISVLENLKKKIKK</sequence>
<organism evidence="2 3">
    <name type="scientific">Candidatus Woykebacteria bacterium RBG_13_40_15</name>
    <dbReference type="NCBI Taxonomy" id="1802593"/>
    <lineage>
        <taxon>Bacteria</taxon>
        <taxon>Candidatus Woykeibacteriota</taxon>
    </lineage>
</organism>
<dbReference type="AlphaFoldDB" id="A0A1G1W767"/>
<evidence type="ECO:0008006" key="4">
    <source>
        <dbReference type="Google" id="ProtNLM"/>
    </source>
</evidence>
<evidence type="ECO:0000313" key="2">
    <source>
        <dbReference type="EMBL" id="OGY23187.1"/>
    </source>
</evidence>
<reference evidence="2 3" key="1">
    <citation type="journal article" date="2016" name="Nat. Commun.">
        <title>Thousands of microbial genomes shed light on interconnected biogeochemical processes in an aquifer system.</title>
        <authorList>
            <person name="Anantharaman K."/>
            <person name="Brown C.T."/>
            <person name="Hug L.A."/>
            <person name="Sharon I."/>
            <person name="Castelle C.J."/>
            <person name="Probst A.J."/>
            <person name="Thomas B.C."/>
            <person name="Singh A."/>
            <person name="Wilkins M.J."/>
            <person name="Karaoz U."/>
            <person name="Brodie E.L."/>
            <person name="Williams K.H."/>
            <person name="Hubbard S.S."/>
            <person name="Banfield J.F."/>
        </authorList>
    </citation>
    <scope>NUCLEOTIDE SEQUENCE [LARGE SCALE GENOMIC DNA]</scope>
</reference>